<keyword evidence="6 8" id="KW-0560">Oxidoreductase</keyword>
<dbReference type="EC" id="1.14.13.-" evidence="8"/>
<comment type="similarity">
    <text evidence="2">Belongs to the FAD-binding monooxygenase family.</text>
</comment>
<evidence type="ECO:0000256" key="7">
    <source>
        <dbReference type="ARBA" id="ARBA00023033"/>
    </source>
</evidence>
<dbReference type="RefSeq" id="WP_378977617.1">
    <property type="nucleotide sequence ID" value="NZ_JBHTBJ010000064.1"/>
</dbReference>
<name>A0ABW2I4V9_9ACTN</name>
<keyword evidence="4" id="KW-0274">FAD</keyword>
<evidence type="ECO:0000256" key="2">
    <source>
        <dbReference type="ARBA" id="ARBA00010139"/>
    </source>
</evidence>
<evidence type="ECO:0000313" key="9">
    <source>
        <dbReference type="Proteomes" id="UP001596548"/>
    </source>
</evidence>
<dbReference type="Gene3D" id="3.50.50.60">
    <property type="entry name" value="FAD/NAD(P)-binding domain"/>
    <property type="match status" value="2"/>
</dbReference>
<evidence type="ECO:0000256" key="5">
    <source>
        <dbReference type="ARBA" id="ARBA00022857"/>
    </source>
</evidence>
<sequence length="541" mass="60568">MTGSEEYDVVIVGAGFSGLYAIHRIRQLGLSLRCFEAGDGVGGTWYWNRYPGARVDIESMQYSYSFDEGLQQDWKWPEYFSPQADLEAYANHVADRFGLREHIEFETRVNRLRFDEAENRWHIAAENGRTATAKYVVAACGSLDATNVPAFPGLDTFRGQWYHTSKWPKEGVPFEGKRVGIIGTGSTGIQAVPVIARTAEHLTVFQRTPAYSLPAYNRATDPEYEQAWKANYPDRRAAMFGNFAASYMENEQYRSVFDYTPEERLRILEEAWAARNGLLFMRTFSDIGTSLEANTIVAEFVRGKIRSIVKDPAVAEMLCPKTYPIGAKRICMDTGYFEAYNRDNVTLVDVRADPITEVTPTGLRTTAGEHELDIIVFATGFDAVTGSMTRMNVTGLDGRDLRDKWADGPTTYLGFLVAGFPNLFMIHGPGSPGVLAQMITAGEWQVDFVAGVIADMEAAGRQRIDTAPEWEQRWNLEVEQAAGQTLYNEADSWYVGANIPGKPRVFMIYIGGFDRYKQRCAEQVANGYEGFVFDAPIGASR</sequence>
<dbReference type="InterPro" id="IPR050775">
    <property type="entry name" value="FAD-binding_Monooxygenases"/>
</dbReference>
<dbReference type="EMBL" id="JBHTBJ010000064">
    <property type="protein sequence ID" value="MFC7279873.1"/>
    <property type="molecule type" value="Genomic_DNA"/>
</dbReference>
<evidence type="ECO:0000313" key="8">
    <source>
        <dbReference type="EMBL" id="MFC7279873.1"/>
    </source>
</evidence>
<dbReference type="Proteomes" id="UP001596548">
    <property type="component" value="Unassembled WGS sequence"/>
</dbReference>
<dbReference type="PANTHER" id="PTHR43098">
    <property type="entry name" value="L-ORNITHINE N(5)-MONOOXYGENASE-RELATED"/>
    <property type="match status" value="1"/>
</dbReference>
<gene>
    <name evidence="8" type="ORF">ACFQS1_38450</name>
</gene>
<evidence type="ECO:0000256" key="4">
    <source>
        <dbReference type="ARBA" id="ARBA00022827"/>
    </source>
</evidence>
<reference evidence="9" key="1">
    <citation type="journal article" date="2019" name="Int. J. Syst. Evol. Microbiol.">
        <title>The Global Catalogue of Microorganisms (GCM) 10K type strain sequencing project: providing services to taxonomists for standard genome sequencing and annotation.</title>
        <authorList>
            <consortium name="The Broad Institute Genomics Platform"/>
            <consortium name="The Broad Institute Genome Sequencing Center for Infectious Disease"/>
            <person name="Wu L."/>
            <person name="Ma J."/>
        </authorList>
    </citation>
    <scope>NUCLEOTIDE SEQUENCE [LARGE SCALE GENOMIC DNA]</scope>
    <source>
        <strain evidence="9">XZYJT-10</strain>
    </source>
</reference>
<dbReference type="InterPro" id="IPR020946">
    <property type="entry name" value="Flavin_mOase-like"/>
</dbReference>
<proteinExistence type="inferred from homology"/>
<keyword evidence="9" id="KW-1185">Reference proteome</keyword>
<dbReference type="InterPro" id="IPR036188">
    <property type="entry name" value="FAD/NAD-bd_sf"/>
</dbReference>
<comment type="caution">
    <text evidence="8">The sequence shown here is derived from an EMBL/GenBank/DDBJ whole genome shotgun (WGS) entry which is preliminary data.</text>
</comment>
<dbReference type="PANTHER" id="PTHR43098:SF3">
    <property type="entry name" value="L-ORNITHINE N(5)-MONOOXYGENASE-RELATED"/>
    <property type="match status" value="1"/>
</dbReference>
<evidence type="ECO:0000256" key="1">
    <source>
        <dbReference type="ARBA" id="ARBA00001974"/>
    </source>
</evidence>
<dbReference type="Pfam" id="PF00743">
    <property type="entry name" value="FMO-like"/>
    <property type="match status" value="1"/>
</dbReference>
<dbReference type="GO" id="GO:0004497">
    <property type="term" value="F:monooxygenase activity"/>
    <property type="evidence" value="ECO:0007669"/>
    <property type="project" value="UniProtKB-KW"/>
</dbReference>
<organism evidence="8 9">
    <name type="scientific">Paractinoplanes rhizophilus</name>
    <dbReference type="NCBI Taxonomy" id="1416877"/>
    <lineage>
        <taxon>Bacteria</taxon>
        <taxon>Bacillati</taxon>
        <taxon>Actinomycetota</taxon>
        <taxon>Actinomycetes</taxon>
        <taxon>Micromonosporales</taxon>
        <taxon>Micromonosporaceae</taxon>
        <taxon>Paractinoplanes</taxon>
    </lineage>
</organism>
<dbReference type="SUPFAM" id="SSF51905">
    <property type="entry name" value="FAD/NAD(P)-binding domain"/>
    <property type="match status" value="2"/>
</dbReference>
<keyword evidence="3" id="KW-0285">Flavoprotein</keyword>
<accession>A0ABW2I4V9</accession>
<keyword evidence="5" id="KW-0521">NADP</keyword>
<keyword evidence="7 8" id="KW-0503">Monooxygenase</keyword>
<protein>
    <submittedName>
        <fullName evidence="8">Flavin-containing monooxygenase</fullName>
        <ecNumber evidence="8">1.14.13.-</ecNumber>
    </submittedName>
</protein>
<evidence type="ECO:0000256" key="6">
    <source>
        <dbReference type="ARBA" id="ARBA00023002"/>
    </source>
</evidence>
<dbReference type="PRINTS" id="PR00411">
    <property type="entry name" value="PNDRDTASEI"/>
</dbReference>
<evidence type="ECO:0000256" key="3">
    <source>
        <dbReference type="ARBA" id="ARBA00022630"/>
    </source>
</evidence>
<comment type="cofactor">
    <cofactor evidence="1">
        <name>FAD</name>
        <dbReference type="ChEBI" id="CHEBI:57692"/>
    </cofactor>
</comment>